<reference evidence="2" key="1">
    <citation type="submission" date="2016-10" db="EMBL/GenBank/DDBJ databases">
        <authorList>
            <person name="Varghese N."/>
            <person name="Submissions S."/>
        </authorList>
    </citation>
    <scope>NUCLEOTIDE SEQUENCE [LARGE SCALE GENOMIC DNA]</scope>
    <source>
        <strain evidence="2">DSM 22361</strain>
    </source>
</reference>
<dbReference type="OrthoDB" id="9870634at2"/>
<gene>
    <name evidence="1" type="ORF">SAMN05421877_11918</name>
</gene>
<dbReference type="Proteomes" id="UP000236731">
    <property type="component" value="Unassembled WGS sequence"/>
</dbReference>
<protein>
    <submittedName>
        <fullName evidence="1">Uncharacterized protein</fullName>
    </submittedName>
</protein>
<evidence type="ECO:0000313" key="2">
    <source>
        <dbReference type="Proteomes" id="UP000236731"/>
    </source>
</evidence>
<accession>A0A1H6CSS3</accession>
<evidence type="ECO:0000313" key="1">
    <source>
        <dbReference type="EMBL" id="SEG75476.1"/>
    </source>
</evidence>
<sequence length="85" mass="9912">MSVKPKSRPVFTRFDKIDSEKPYKVTCPELQLAPFRFKTLEMALDKVNEAKENRFQSILTIVDVEKQKLTFAGYTAPDWTKRRSA</sequence>
<proteinExistence type="predicted"/>
<dbReference type="EMBL" id="FNUT01000019">
    <property type="protein sequence ID" value="SEG75476.1"/>
    <property type="molecule type" value="Genomic_DNA"/>
</dbReference>
<keyword evidence="2" id="KW-1185">Reference proteome</keyword>
<organism evidence="1 2">
    <name type="scientific">Sphingobacterium lactis</name>
    <dbReference type="NCBI Taxonomy" id="797291"/>
    <lineage>
        <taxon>Bacteria</taxon>
        <taxon>Pseudomonadati</taxon>
        <taxon>Bacteroidota</taxon>
        <taxon>Sphingobacteriia</taxon>
        <taxon>Sphingobacteriales</taxon>
        <taxon>Sphingobacteriaceae</taxon>
        <taxon>Sphingobacterium</taxon>
    </lineage>
</organism>
<dbReference type="RefSeq" id="WP_103907983.1">
    <property type="nucleotide sequence ID" value="NZ_CP049246.1"/>
</dbReference>
<name>A0A1H6CSS3_9SPHI</name>
<dbReference type="AlphaFoldDB" id="A0A1H6CSS3"/>